<dbReference type="GO" id="GO:0016787">
    <property type="term" value="F:hydrolase activity"/>
    <property type="evidence" value="ECO:0007669"/>
    <property type="project" value="UniProtKB-KW"/>
</dbReference>
<reference evidence="2 3" key="1">
    <citation type="submission" date="2020-10" db="EMBL/GenBank/DDBJ databases">
        <title>Ca. Dormibacterota MAGs.</title>
        <authorList>
            <person name="Montgomery K."/>
        </authorList>
    </citation>
    <scope>NUCLEOTIDE SEQUENCE [LARGE SCALE GENOMIC DNA]</scope>
    <source>
        <strain evidence="2">SC8811_S16_3</strain>
    </source>
</reference>
<dbReference type="PANTHER" id="PTHR43798:SF33">
    <property type="entry name" value="HYDROLASE, PUTATIVE (AFU_ORTHOLOGUE AFUA_2G14860)-RELATED"/>
    <property type="match status" value="1"/>
</dbReference>
<feature type="domain" description="AB hydrolase-1" evidence="1">
    <location>
        <begin position="36"/>
        <end position="272"/>
    </location>
</feature>
<sequence length="301" mass="31077">MSGVMTRDLVRVDIGSGVVVAGSSAKPSEPSNQPLIVALHGGLYTAKYFDVPTWPGGSFIELAVEQGYPIVTFDRPGYGASSSLAPADNTYERQAEILGVAIEQVAAGIPAPGVVLVGHSIGGMIALTIAARESGFKLFGVSATGLGSLIPTGGASEGLAAATSATGQDTAALPPEQCDGVMFGPSWTFDPGVQAAHASYAPAPVVELVAASRWAAEKLPQLAPKVTVPVHNSLAEFDALWVSSPETIARFATLFTAAPFVDASIARGTGHSIDHHRLGHALQLRQLAFADECQLLAEQPR</sequence>
<dbReference type="Proteomes" id="UP000620075">
    <property type="component" value="Unassembled WGS sequence"/>
</dbReference>
<dbReference type="PANTHER" id="PTHR43798">
    <property type="entry name" value="MONOACYLGLYCEROL LIPASE"/>
    <property type="match status" value="1"/>
</dbReference>
<dbReference type="SUPFAM" id="SSF53474">
    <property type="entry name" value="alpha/beta-Hydrolases"/>
    <property type="match status" value="1"/>
</dbReference>
<dbReference type="PRINTS" id="PR00111">
    <property type="entry name" value="ABHYDROLASE"/>
</dbReference>
<dbReference type="InterPro" id="IPR050266">
    <property type="entry name" value="AB_hydrolase_sf"/>
</dbReference>
<dbReference type="RefSeq" id="WP_338179336.1">
    <property type="nucleotide sequence ID" value="NZ_JAEKNQ010000036.1"/>
</dbReference>
<dbReference type="Gene3D" id="3.40.50.1820">
    <property type="entry name" value="alpha/beta hydrolase"/>
    <property type="match status" value="1"/>
</dbReference>
<evidence type="ECO:0000313" key="3">
    <source>
        <dbReference type="Proteomes" id="UP000620075"/>
    </source>
</evidence>
<proteinExistence type="predicted"/>
<dbReference type="Pfam" id="PF12697">
    <property type="entry name" value="Abhydrolase_6"/>
    <property type="match status" value="1"/>
</dbReference>
<evidence type="ECO:0000259" key="1">
    <source>
        <dbReference type="Pfam" id="PF12697"/>
    </source>
</evidence>
<evidence type="ECO:0000313" key="2">
    <source>
        <dbReference type="EMBL" id="MBJ7603390.1"/>
    </source>
</evidence>
<dbReference type="GO" id="GO:0016020">
    <property type="term" value="C:membrane"/>
    <property type="evidence" value="ECO:0007669"/>
    <property type="project" value="TreeGrafter"/>
</dbReference>
<dbReference type="InterPro" id="IPR029058">
    <property type="entry name" value="AB_hydrolase_fold"/>
</dbReference>
<protein>
    <submittedName>
        <fullName evidence="2">Alpha/beta fold hydrolase</fullName>
    </submittedName>
</protein>
<dbReference type="AlphaFoldDB" id="A0A934KJW3"/>
<comment type="caution">
    <text evidence="2">The sequence shown here is derived from an EMBL/GenBank/DDBJ whole genome shotgun (WGS) entry which is preliminary data.</text>
</comment>
<organism evidence="2 3">
    <name type="scientific">Candidatus Dormiibacter inghamiae</name>
    <dbReference type="NCBI Taxonomy" id="3127013"/>
    <lineage>
        <taxon>Bacteria</taxon>
        <taxon>Bacillati</taxon>
        <taxon>Candidatus Dormiibacterota</taxon>
        <taxon>Candidatus Dormibacteria</taxon>
        <taxon>Candidatus Dormibacterales</taxon>
        <taxon>Candidatus Dormibacteraceae</taxon>
        <taxon>Candidatus Dormiibacter</taxon>
    </lineage>
</organism>
<accession>A0A934KJW3</accession>
<name>A0A934KJW3_9BACT</name>
<keyword evidence="2" id="KW-0378">Hydrolase</keyword>
<dbReference type="EMBL" id="JAEKNQ010000036">
    <property type="protein sequence ID" value="MBJ7603390.1"/>
    <property type="molecule type" value="Genomic_DNA"/>
</dbReference>
<gene>
    <name evidence="2" type="ORF">JF888_09420</name>
</gene>
<dbReference type="InterPro" id="IPR000073">
    <property type="entry name" value="AB_hydrolase_1"/>
</dbReference>